<evidence type="ECO:0000313" key="1">
    <source>
        <dbReference type="EMBL" id="KAJ8980655.1"/>
    </source>
</evidence>
<evidence type="ECO:0000313" key="2">
    <source>
        <dbReference type="Proteomes" id="UP001162164"/>
    </source>
</evidence>
<comment type="caution">
    <text evidence="1">The sequence shown here is derived from an EMBL/GenBank/DDBJ whole genome shotgun (WGS) entry which is preliminary data.</text>
</comment>
<organism evidence="1 2">
    <name type="scientific">Molorchus minor</name>
    <dbReference type="NCBI Taxonomy" id="1323400"/>
    <lineage>
        <taxon>Eukaryota</taxon>
        <taxon>Metazoa</taxon>
        <taxon>Ecdysozoa</taxon>
        <taxon>Arthropoda</taxon>
        <taxon>Hexapoda</taxon>
        <taxon>Insecta</taxon>
        <taxon>Pterygota</taxon>
        <taxon>Neoptera</taxon>
        <taxon>Endopterygota</taxon>
        <taxon>Coleoptera</taxon>
        <taxon>Polyphaga</taxon>
        <taxon>Cucujiformia</taxon>
        <taxon>Chrysomeloidea</taxon>
        <taxon>Cerambycidae</taxon>
        <taxon>Lamiinae</taxon>
        <taxon>Monochamini</taxon>
        <taxon>Molorchus</taxon>
    </lineage>
</organism>
<dbReference type="Proteomes" id="UP001162164">
    <property type="component" value="Unassembled WGS sequence"/>
</dbReference>
<protein>
    <recommendedName>
        <fullName evidence="3">Tyr recombinase domain-containing protein</fullName>
    </recommendedName>
</protein>
<evidence type="ECO:0008006" key="3">
    <source>
        <dbReference type="Google" id="ProtNLM"/>
    </source>
</evidence>
<sequence length="126" mass="14485">MCIPPEISVKANEETRNLLPKKSSTICNINCLWTELSGKCKSPTLWSIYSMLKATLSVRDVACQTLSVRDDVDLGNYRKVISFRKKQSVGHVTKKSRIFTQRDIEKFLREAPDEIYLMIKESAMLR</sequence>
<keyword evidence="2" id="KW-1185">Reference proteome</keyword>
<gene>
    <name evidence="1" type="ORF">NQ317_017581</name>
</gene>
<reference evidence="1" key="1">
    <citation type="journal article" date="2023" name="Insect Mol. Biol.">
        <title>Genome sequencing provides insights into the evolution of gene families encoding plant cell wall-degrading enzymes in longhorned beetles.</title>
        <authorList>
            <person name="Shin N.R."/>
            <person name="Okamura Y."/>
            <person name="Kirsch R."/>
            <person name="Pauchet Y."/>
        </authorList>
    </citation>
    <scope>NUCLEOTIDE SEQUENCE</scope>
    <source>
        <strain evidence="1">MMC_N1</strain>
    </source>
</reference>
<dbReference type="EMBL" id="JAPWTJ010000245">
    <property type="protein sequence ID" value="KAJ8980655.1"/>
    <property type="molecule type" value="Genomic_DNA"/>
</dbReference>
<accession>A0ABQ9JRG8</accession>
<name>A0ABQ9JRG8_9CUCU</name>
<proteinExistence type="predicted"/>